<proteinExistence type="predicted"/>
<reference evidence="1" key="1">
    <citation type="submission" date="2021-03" db="EMBL/GenBank/DDBJ databases">
        <title>Streptomyces strains.</title>
        <authorList>
            <person name="Lund M.B."/>
            <person name="Toerring T."/>
        </authorList>
    </citation>
    <scope>NUCLEOTIDE SEQUENCE</scope>
    <source>
        <strain evidence="1">JCM 4242</strain>
    </source>
</reference>
<dbReference type="RefSeq" id="WP_207248861.1">
    <property type="nucleotide sequence ID" value="NZ_JAFMOF010000007.1"/>
</dbReference>
<dbReference type="AlphaFoldDB" id="A0A939JS53"/>
<evidence type="ECO:0000313" key="1">
    <source>
        <dbReference type="EMBL" id="MBO0657283.1"/>
    </source>
</evidence>
<name>A0A939JS53_9ACTN</name>
<evidence type="ECO:0008006" key="3">
    <source>
        <dbReference type="Google" id="ProtNLM"/>
    </source>
</evidence>
<sequence>METIIGVVATLVGVFVGASLTQRSADRQRRLIATFDLHRELHGAEMMRARFAAAELVEQHADKDYRELRDLLGAPAMSDLRQVIYFFQRLWLAIELGALHEECAARLFGDTFSWWYDTTFQSMLVPSETEMARDIEALHGWLVSHATEAQQQYWRGADPDAWRRRDA</sequence>
<evidence type="ECO:0000313" key="2">
    <source>
        <dbReference type="Proteomes" id="UP000664781"/>
    </source>
</evidence>
<dbReference type="EMBL" id="JAFMOF010000007">
    <property type="protein sequence ID" value="MBO0657283.1"/>
    <property type="molecule type" value="Genomic_DNA"/>
</dbReference>
<dbReference type="Proteomes" id="UP000664781">
    <property type="component" value="Unassembled WGS sequence"/>
</dbReference>
<keyword evidence="2" id="KW-1185">Reference proteome</keyword>
<comment type="caution">
    <text evidence="1">The sequence shown here is derived from an EMBL/GenBank/DDBJ whole genome shotgun (WGS) entry which is preliminary data.</text>
</comment>
<accession>A0A939JS53</accession>
<organism evidence="1 2">
    <name type="scientific">Streptomyces triculaminicus</name>
    <dbReference type="NCBI Taxonomy" id="2816232"/>
    <lineage>
        <taxon>Bacteria</taxon>
        <taxon>Bacillati</taxon>
        <taxon>Actinomycetota</taxon>
        <taxon>Actinomycetes</taxon>
        <taxon>Kitasatosporales</taxon>
        <taxon>Streptomycetaceae</taxon>
        <taxon>Streptomyces</taxon>
    </lineage>
</organism>
<protein>
    <recommendedName>
        <fullName evidence="3">DUF4760 domain-containing protein</fullName>
    </recommendedName>
</protein>
<gene>
    <name evidence="1" type="ORF">J1792_32590</name>
</gene>